<keyword evidence="1" id="KW-1133">Transmembrane helix</keyword>
<evidence type="ECO:0000256" key="1">
    <source>
        <dbReference type="SAM" id="Phobius"/>
    </source>
</evidence>
<dbReference type="EMBL" id="AP010904">
    <property type="protein sequence ID" value="BAH77545.1"/>
    <property type="molecule type" value="Genomic_DNA"/>
</dbReference>
<dbReference type="HOGENOM" id="CLU_2478292_0_0_7"/>
<dbReference type="KEGG" id="dma:DMR_40550"/>
<protein>
    <submittedName>
        <fullName evidence="2">Uncharacterized protein</fullName>
    </submittedName>
</protein>
<organism evidence="2 3">
    <name type="scientific">Solidesulfovibrio magneticus (strain ATCC 700980 / DSM 13731 / RS-1)</name>
    <name type="common">Desulfovibrio magneticus</name>
    <dbReference type="NCBI Taxonomy" id="573370"/>
    <lineage>
        <taxon>Bacteria</taxon>
        <taxon>Pseudomonadati</taxon>
        <taxon>Thermodesulfobacteriota</taxon>
        <taxon>Desulfovibrionia</taxon>
        <taxon>Desulfovibrionales</taxon>
        <taxon>Desulfovibrionaceae</taxon>
        <taxon>Solidesulfovibrio</taxon>
    </lineage>
</organism>
<gene>
    <name evidence="2" type="ordered locus">DMR_40550</name>
</gene>
<dbReference type="AlphaFoldDB" id="C4XP44"/>
<keyword evidence="1" id="KW-0812">Transmembrane</keyword>
<keyword evidence="3" id="KW-1185">Reference proteome</keyword>
<evidence type="ECO:0000313" key="3">
    <source>
        <dbReference type="Proteomes" id="UP000009071"/>
    </source>
</evidence>
<sequence>MGSQARQYRKRFGPIFCDIFVFFISIFPLKLVLEMDYLHRALLLFVRLQGYNPRLSAGKLSASRRMFLGARATKQRRPFAALPRSGA</sequence>
<proteinExistence type="predicted"/>
<reference evidence="2 3" key="1">
    <citation type="journal article" date="2009" name="Genome Res.">
        <title>Whole genome sequence of Desulfovibrio magneticus strain RS-1 revealed common gene clusters in magnetotactic bacteria.</title>
        <authorList>
            <person name="Nakazawa H."/>
            <person name="Arakaki A."/>
            <person name="Narita-Yamada S."/>
            <person name="Yashiro I."/>
            <person name="Jinno K."/>
            <person name="Aoki N."/>
            <person name="Tsuruyama A."/>
            <person name="Okamura Y."/>
            <person name="Tanikawa S."/>
            <person name="Fujita N."/>
            <person name="Takeyama H."/>
            <person name="Matsunaga T."/>
        </authorList>
    </citation>
    <scope>NUCLEOTIDE SEQUENCE [LARGE SCALE GENOMIC DNA]</scope>
    <source>
        <strain evidence="3">ATCC 700980 / DSM 13731 / RS-1</strain>
    </source>
</reference>
<evidence type="ECO:0000313" key="2">
    <source>
        <dbReference type="EMBL" id="BAH77545.1"/>
    </source>
</evidence>
<name>C4XP44_SOLM1</name>
<feature type="transmembrane region" description="Helical" evidence="1">
    <location>
        <begin position="12"/>
        <end position="33"/>
    </location>
</feature>
<accession>C4XP44</accession>
<dbReference type="Proteomes" id="UP000009071">
    <property type="component" value="Chromosome"/>
</dbReference>
<keyword evidence="1" id="KW-0472">Membrane</keyword>